<dbReference type="GO" id="GO:0004674">
    <property type="term" value="F:protein serine/threonine kinase activity"/>
    <property type="evidence" value="ECO:0007669"/>
    <property type="project" value="TreeGrafter"/>
</dbReference>
<dbReference type="SUPFAM" id="SSF56112">
    <property type="entry name" value="Protein kinase-like (PK-like)"/>
    <property type="match status" value="1"/>
</dbReference>
<feature type="domain" description="Protein kinase" evidence="1">
    <location>
        <begin position="31"/>
        <end position="309"/>
    </location>
</feature>
<dbReference type="PANTHER" id="PTHR44167:SF24">
    <property type="entry name" value="SERINE_THREONINE-PROTEIN KINASE CHK2"/>
    <property type="match status" value="1"/>
</dbReference>
<evidence type="ECO:0000313" key="3">
    <source>
        <dbReference type="Proteomes" id="UP000277580"/>
    </source>
</evidence>
<proteinExistence type="predicted"/>
<dbReference type="GO" id="GO:0044773">
    <property type="term" value="P:mitotic DNA damage checkpoint signaling"/>
    <property type="evidence" value="ECO:0007669"/>
    <property type="project" value="TreeGrafter"/>
</dbReference>
<protein>
    <submittedName>
        <fullName evidence="2">Kinase-like protein</fullName>
    </submittedName>
</protein>
<dbReference type="InterPro" id="IPR000719">
    <property type="entry name" value="Prot_kinase_dom"/>
</dbReference>
<keyword evidence="3" id="KW-1185">Reference proteome</keyword>
<dbReference type="EMBL" id="ML119127">
    <property type="protein sequence ID" value="RPB12693.1"/>
    <property type="molecule type" value="Genomic_DNA"/>
</dbReference>
<reference evidence="2 3" key="1">
    <citation type="journal article" date="2018" name="Nat. Ecol. Evol.">
        <title>Pezizomycetes genomes reveal the molecular basis of ectomycorrhizal truffle lifestyle.</title>
        <authorList>
            <person name="Murat C."/>
            <person name="Payen T."/>
            <person name="Noel B."/>
            <person name="Kuo A."/>
            <person name="Morin E."/>
            <person name="Chen J."/>
            <person name="Kohler A."/>
            <person name="Krizsan K."/>
            <person name="Balestrini R."/>
            <person name="Da Silva C."/>
            <person name="Montanini B."/>
            <person name="Hainaut M."/>
            <person name="Levati E."/>
            <person name="Barry K.W."/>
            <person name="Belfiori B."/>
            <person name="Cichocki N."/>
            <person name="Clum A."/>
            <person name="Dockter R.B."/>
            <person name="Fauchery L."/>
            <person name="Guy J."/>
            <person name="Iotti M."/>
            <person name="Le Tacon F."/>
            <person name="Lindquist E.A."/>
            <person name="Lipzen A."/>
            <person name="Malagnac F."/>
            <person name="Mello A."/>
            <person name="Molinier V."/>
            <person name="Miyauchi S."/>
            <person name="Poulain J."/>
            <person name="Riccioni C."/>
            <person name="Rubini A."/>
            <person name="Sitrit Y."/>
            <person name="Splivallo R."/>
            <person name="Traeger S."/>
            <person name="Wang M."/>
            <person name="Zifcakova L."/>
            <person name="Wipf D."/>
            <person name="Zambonelli A."/>
            <person name="Paolocci F."/>
            <person name="Nowrousian M."/>
            <person name="Ottonello S."/>
            <person name="Baldrian P."/>
            <person name="Spatafora J.W."/>
            <person name="Henrissat B."/>
            <person name="Nagy L.G."/>
            <person name="Aury J.M."/>
            <person name="Wincker P."/>
            <person name="Grigoriev I.V."/>
            <person name="Bonfante P."/>
            <person name="Martin F.M."/>
        </authorList>
    </citation>
    <scope>NUCLEOTIDE SEQUENCE [LARGE SCALE GENOMIC DNA]</scope>
    <source>
        <strain evidence="2 3">CCBAS932</strain>
    </source>
</reference>
<dbReference type="CDD" id="cd14014">
    <property type="entry name" value="STKc_PknB_like"/>
    <property type="match status" value="1"/>
</dbReference>
<dbReference type="PROSITE" id="PS50011">
    <property type="entry name" value="PROTEIN_KINASE_DOM"/>
    <property type="match status" value="1"/>
</dbReference>
<dbReference type="AlphaFoldDB" id="A0A3N4KQ21"/>
<organism evidence="2 3">
    <name type="scientific">Morchella conica CCBAS932</name>
    <dbReference type="NCBI Taxonomy" id="1392247"/>
    <lineage>
        <taxon>Eukaryota</taxon>
        <taxon>Fungi</taxon>
        <taxon>Dikarya</taxon>
        <taxon>Ascomycota</taxon>
        <taxon>Pezizomycotina</taxon>
        <taxon>Pezizomycetes</taxon>
        <taxon>Pezizales</taxon>
        <taxon>Morchellaceae</taxon>
        <taxon>Morchella</taxon>
    </lineage>
</organism>
<evidence type="ECO:0000259" key="1">
    <source>
        <dbReference type="PROSITE" id="PS50011"/>
    </source>
</evidence>
<keyword evidence="2" id="KW-0808">Transferase</keyword>
<dbReference type="GO" id="GO:0005634">
    <property type="term" value="C:nucleus"/>
    <property type="evidence" value="ECO:0007669"/>
    <property type="project" value="TreeGrafter"/>
</dbReference>
<accession>A0A3N4KQ21</accession>
<keyword evidence="2" id="KW-0418">Kinase</keyword>
<dbReference type="PANTHER" id="PTHR44167">
    <property type="entry name" value="OVARIAN-SPECIFIC SERINE/THREONINE-PROTEIN KINASE LOK-RELATED"/>
    <property type="match status" value="1"/>
</dbReference>
<dbReference type="Proteomes" id="UP000277580">
    <property type="component" value="Unassembled WGS sequence"/>
</dbReference>
<sequence length="309" mass="35021">MAASVSGFDNFKLPAEFRAGDVVVHDRATKWRQVRRIGSGAFGSVYLQKKEYEPGLRIHQEDDTRAVKRVPLSFLPEKGPSQELLALLRLTNDSTHFVKFLGWYDNPEYIFYAMEYIKDGDLHAYMTQDRMGANRDAKEITRQILEGLVVLQKEGICHRDLKPQNILIASRKPIWVKIADFGVAKQLEGTIPRSIQGTEGYRPPELLGIFPMDQRRQKQIGYALDIWSLGAMLHELLTSFIPFFDGEVFGDESEELSSVVGGSTSTVKGNFNFNFEGLYQFCRGKSEFPTQRLRQACVSPAGIAFVQRT</sequence>
<dbReference type="PROSITE" id="PS00108">
    <property type="entry name" value="PROTEIN_KINASE_ST"/>
    <property type="match status" value="1"/>
</dbReference>
<dbReference type="InterPro" id="IPR011009">
    <property type="entry name" value="Kinase-like_dom_sf"/>
</dbReference>
<evidence type="ECO:0000313" key="2">
    <source>
        <dbReference type="EMBL" id="RPB12693.1"/>
    </source>
</evidence>
<dbReference type="Gene3D" id="1.10.510.10">
    <property type="entry name" value="Transferase(Phosphotransferase) domain 1"/>
    <property type="match status" value="1"/>
</dbReference>
<dbReference type="OrthoDB" id="10252171at2759"/>
<name>A0A3N4KQ21_9PEZI</name>
<dbReference type="InParanoid" id="A0A3N4KQ21"/>
<dbReference type="STRING" id="1392247.A0A3N4KQ21"/>
<gene>
    <name evidence="2" type="ORF">P167DRAFT_151818</name>
</gene>
<dbReference type="GO" id="GO:0005524">
    <property type="term" value="F:ATP binding"/>
    <property type="evidence" value="ECO:0007669"/>
    <property type="project" value="InterPro"/>
</dbReference>
<dbReference type="InterPro" id="IPR008271">
    <property type="entry name" value="Ser/Thr_kinase_AS"/>
</dbReference>
<dbReference type="SMART" id="SM00220">
    <property type="entry name" value="S_TKc"/>
    <property type="match status" value="1"/>
</dbReference>
<dbReference type="Pfam" id="PF00069">
    <property type="entry name" value="Pkinase"/>
    <property type="match status" value="1"/>
</dbReference>